<dbReference type="PROSITE" id="PS51257">
    <property type="entry name" value="PROKAR_LIPOPROTEIN"/>
    <property type="match status" value="1"/>
</dbReference>
<reference evidence="1 2" key="1">
    <citation type="submission" date="2015-10" db="EMBL/GenBank/DDBJ databases">
        <title>Draft genome sequence of Salegentibacter salinarum KCTC 12975.</title>
        <authorList>
            <person name="Lin W."/>
            <person name="Zheng Q."/>
        </authorList>
    </citation>
    <scope>NUCLEOTIDE SEQUENCE [LARGE SCALE GENOMIC DNA]</scope>
    <source>
        <strain evidence="1 2">KCTC 12975</strain>
    </source>
</reference>
<dbReference type="EMBL" id="LKTS01000005">
    <property type="protein sequence ID" value="PKD20430.1"/>
    <property type="molecule type" value="Genomic_DNA"/>
</dbReference>
<dbReference type="RefSeq" id="WP_079713869.1">
    <property type="nucleotide sequence ID" value="NZ_FUZC01000012.1"/>
</dbReference>
<dbReference type="STRING" id="447422.SAMN05660903_02846"/>
<dbReference type="Proteomes" id="UP000232673">
    <property type="component" value="Unassembled WGS sequence"/>
</dbReference>
<sequence length="136" mass="14988">MKNLLFIALFATLAGGCSSTPNSPDLNLDKGEITGKWQLTETLSDPGDGSGTWQPVENGRTLEFTSNGLVKSSTSFCHEEDINETSYDNVENMISTDCGENTFELKYEVKDGDLYVYPHNPRCAEACGSKYEKIED</sequence>
<accession>A0A2N0U0A1</accession>
<evidence type="ECO:0000313" key="1">
    <source>
        <dbReference type="EMBL" id="PKD20430.1"/>
    </source>
</evidence>
<gene>
    <name evidence="1" type="ORF">APR41_14225</name>
</gene>
<comment type="caution">
    <text evidence="1">The sequence shown here is derived from an EMBL/GenBank/DDBJ whole genome shotgun (WGS) entry which is preliminary data.</text>
</comment>
<organism evidence="1 2">
    <name type="scientific">Salegentibacter salinarum</name>
    <dbReference type="NCBI Taxonomy" id="447422"/>
    <lineage>
        <taxon>Bacteria</taxon>
        <taxon>Pseudomonadati</taxon>
        <taxon>Bacteroidota</taxon>
        <taxon>Flavobacteriia</taxon>
        <taxon>Flavobacteriales</taxon>
        <taxon>Flavobacteriaceae</taxon>
        <taxon>Salegentibacter</taxon>
    </lineage>
</organism>
<proteinExistence type="predicted"/>
<dbReference type="AlphaFoldDB" id="A0A2N0U0A1"/>
<evidence type="ECO:0000313" key="2">
    <source>
        <dbReference type="Proteomes" id="UP000232673"/>
    </source>
</evidence>
<evidence type="ECO:0008006" key="3">
    <source>
        <dbReference type="Google" id="ProtNLM"/>
    </source>
</evidence>
<protein>
    <recommendedName>
        <fullName evidence="3">Lipocalin-like domain-containing protein</fullName>
    </recommendedName>
</protein>
<name>A0A2N0U0A1_9FLAO</name>
<dbReference type="OrthoDB" id="955522at2"/>
<keyword evidence="2" id="KW-1185">Reference proteome</keyword>